<accession>A0A9Q0GQA8</accession>
<organism evidence="1 2">
    <name type="scientific">Protea cynaroides</name>
    <dbReference type="NCBI Taxonomy" id="273540"/>
    <lineage>
        <taxon>Eukaryota</taxon>
        <taxon>Viridiplantae</taxon>
        <taxon>Streptophyta</taxon>
        <taxon>Embryophyta</taxon>
        <taxon>Tracheophyta</taxon>
        <taxon>Spermatophyta</taxon>
        <taxon>Magnoliopsida</taxon>
        <taxon>Proteales</taxon>
        <taxon>Proteaceae</taxon>
        <taxon>Protea</taxon>
    </lineage>
</organism>
<protein>
    <submittedName>
        <fullName evidence="1">Uncharacterized protein</fullName>
    </submittedName>
</protein>
<dbReference type="Proteomes" id="UP001141806">
    <property type="component" value="Unassembled WGS sequence"/>
</dbReference>
<comment type="caution">
    <text evidence="1">The sequence shown here is derived from an EMBL/GenBank/DDBJ whole genome shotgun (WGS) entry which is preliminary data.</text>
</comment>
<name>A0A9Q0GQA8_9MAGN</name>
<evidence type="ECO:0000313" key="1">
    <source>
        <dbReference type="EMBL" id="KAJ4952116.1"/>
    </source>
</evidence>
<dbReference type="EMBL" id="JAMYWD010000012">
    <property type="protein sequence ID" value="KAJ4952116.1"/>
    <property type="molecule type" value="Genomic_DNA"/>
</dbReference>
<proteinExistence type="predicted"/>
<gene>
    <name evidence="1" type="ORF">NE237_028948</name>
</gene>
<reference evidence="1" key="1">
    <citation type="journal article" date="2023" name="Plant J.">
        <title>The genome of the king protea, Protea cynaroides.</title>
        <authorList>
            <person name="Chang J."/>
            <person name="Duong T.A."/>
            <person name="Schoeman C."/>
            <person name="Ma X."/>
            <person name="Roodt D."/>
            <person name="Barker N."/>
            <person name="Li Z."/>
            <person name="Van de Peer Y."/>
            <person name="Mizrachi E."/>
        </authorList>
    </citation>
    <scope>NUCLEOTIDE SEQUENCE</scope>
    <source>
        <tissue evidence="1">Young leaves</tissue>
    </source>
</reference>
<keyword evidence="2" id="KW-1185">Reference proteome</keyword>
<dbReference type="AlphaFoldDB" id="A0A9Q0GQA8"/>
<sequence length="113" mass="12429">MSGPYLLASFAIDSLGLLPNSKMFPTMGRGTGPGGSFLPDPVIGLLRFVPKTKAEIHGRRHHSANNKPNMKMKKSMLCFVSLAGRPLVFALPLSDDKTRLYICIYHPPYKNGQ</sequence>
<evidence type="ECO:0000313" key="2">
    <source>
        <dbReference type="Proteomes" id="UP001141806"/>
    </source>
</evidence>